<feature type="domain" description="CCHC-type" evidence="3">
    <location>
        <begin position="68"/>
        <end position="82"/>
    </location>
</feature>
<evidence type="ECO:0000256" key="2">
    <source>
        <dbReference type="SAM" id="MobiDB-lite"/>
    </source>
</evidence>
<dbReference type="InterPro" id="IPR001878">
    <property type="entry name" value="Znf_CCHC"/>
</dbReference>
<evidence type="ECO:0000256" key="1">
    <source>
        <dbReference type="PROSITE-ProRule" id="PRU00047"/>
    </source>
</evidence>
<evidence type="ECO:0000259" key="3">
    <source>
        <dbReference type="PROSITE" id="PS50158"/>
    </source>
</evidence>
<feature type="region of interest" description="Disordered" evidence="2">
    <location>
        <begin position="136"/>
        <end position="167"/>
    </location>
</feature>
<dbReference type="SUPFAM" id="SSF57756">
    <property type="entry name" value="Retrovirus zinc finger-like domains"/>
    <property type="match status" value="1"/>
</dbReference>
<organism evidence="4">
    <name type="scientific">Bracon brevicornis</name>
    <dbReference type="NCBI Taxonomy" id="1563983"/>
    <lineage>
        <taxon>Eukaryota</taxon>
        <taxon>Metazoa</taxon>
        <taxon>Ecdysozoa</taxon>
        <taxon>Arthropoda</taxon>
        <taxon>Hexapoda</taxon>
        <taxon>Insecta</taxon>
        <taxon>Pterygota</taxon>
        <taxon>Neoptera</taxon>
        <taxon>Endopterygota</taxon>
        <taxon>Hymenoptera</taxon>
        <taxon>Apocrita</taxon>
        <taxon>Ichneumonoidea</taxon>
        <taxon>Braconidae</taxon>
        <taxon>Braconinae</taxon>
        <taxon>Bracon</taxon>
    </lineage>
</organism>
<feature type="compositionally biased region" description="Basic residues" evidence="2">
    <location>
        <begin position="141"/>
        <end position="151"/>
    </location>
</feature>
<dbReference type="InterPro" id="IPR036875">
    <property type="entry name" value="Znf_CCHC_sf"/>
</dbReference>
<proteinExistence type="predicted"/>
<dbReference type="PROSITE" id="PS50158">
    <property type="entry name" value="ZF_CCHC"/>
    <property type="match status" value="1"/>
</dbReference>
<keyword evidence="1" id="KW-0862">Zinc</keyword>
<dbReference type="EMBL" id="CADCXW020000347">
    <property type="protein sequence ID" value="CAD1581709.1"/>
    <property type="molecule type" value="Genomic_DNA"/>
</dbReference>
<name>A0A6V7M077_9HYME</name>
<accession>A0A6V7M077</accession>
<keyword evidence="1" id="KW-0863">Zinc-finger</keyword>
<dbReference type="Gene3D" id="4.10.60.10">
    <property type="entry name" value="Zinc finger, CCHC-type"/>
    <property type="match status" value="1"/>
</dbReference>
<protein>
    <recommendedName>
        <fullName evidence="3">CCHC-type domain-containing protein</fullName>
    </recommendedName>
</protein>
<sequence>MPKLVFVQGLKGLLQILVRANNYTTFHEACQGDLELERTMTDPKLRAAPTGQSRASMNNQKPRFSAGCFKCGQSGHISRDFPANSGSNHPRRSTLPTATDRRSVHAIEVVCKCCNESGQGIKNCRRLKKLIKEAEGCGKQQGKKKAAKSKKSNSSGRKEEENTALPLGAFQVMMTRSIFEKSEDGGENGLITPV</sequence>
<keyword evidence="1" id="KW-0479">Metal-binding</keyword>
<evidence type="ECO:0000313" key="4">
    <source>
        <dbReference type="EMBL" id="CAD1581709.1"/>
    </source>
</evidence>
<dbReference type="AlphaFoldDB" id="A0A6V7M077"/>
<dbReference type="GO" id="GO:0003676">
    <property type="term" value="F:nucleic acid binding"/>
    <property type="evidence" value="ECO:0007669"/>
    <property type="project" value="InterPro"/>
</dbReference>
<feature type="region of interest" description="Disordered" evidence="2">
    <location>
        <begin position="79"/>
        <end position="99"/>
    </location>
</feature>
<reference evidence="4" key="1">
    <citation type="submission" date="2020-07" db="EMBL/GenBank/DDBJ databases">
        <authorList>
            <person name="Ferguson B K."/>
        </authorList>
    </citation>
    <scope>NUCLEOTIDE SEQUENCE</scope>
    <source>
        <strain evidence="4">L06</strain>
    </source>
</reference>
<dbReference type="GO" id="GO:0008270">
    <property type="term" value="F:zinc ion binding"/>
    <property type="evidence" value="ECO:0007669"/>
    <property type="project" value="UniProtKB-KW"/>
</dbReference>
<gene>
    <name evidence="4" type="ORF">BBRV_LOCUS120018</name>
</gene>
<dbReference type="Pfam" id="PF00098">
    <property type="entry name" value="zf-CCHC"/>
    <property type="match status" value="1"/>
</dbReference>